<proteinExistence type="predicted"/>
<protein>
    <submittedName>
        <fullName evidence="1">Uncharacterized protein</fullName>
    </submittedName>
</protein>
<accession>A0A1Y0SVE2</accession>
<dbReference type="EMBL" id="MF063068">
    <property type="protein sequence ID" value="ARV77491.1"/>
    <property type="molecule type" value="Genomic_DNA"/>
</dbReference>
<keyword evidence="2" id="KW-1185">Reference proteome</keyword>
<organism evidence="1 2">
    <name type="scientific">Pseudomonas phage Noxifer</name>
    <dbReference type="NCBI Taxonomy" id="2006684"/>
    <lineage>
        <taxon>Viruses</taxon>
        <taxon>Duplodnaviria</taxon>
        <taxon>Heunggongvirae</taxon>
        <taxon>Uroviricota</taxon>
        <taxon>Caudoviricetes</taxon>
        <taxon>Chimalliviridae</taxon>
        <taxon>Noxifervirus</taxon>
        <taxon>Noxifervirus noxifer</taxon>
    </lineage>
</organism>
<dbReference type="Proteomes" id="UP000224829">
    <property type="component" value="Segment"/>
</dbReference>
<sequence length="171" mass="19531">MSAFHRHSIFTRLFIKRLERLDPAGYLNAPALEEQPLTIDMLLDVAYHMTRLEPLRENIAHGAVIERILRQRDFWIVVPAYHGAVAVSEDGSQVWWTKNLADRVGTYFTKDRVELELLVKLCVALGLGLSRLITYVATCDTQTNGQYQEIKDSIYAVTRALTGERLIQELS</sequence>
<name>A0A1Y0SVE2_9CAUD</name>
<evidence type="ECO:0000313" key="1">
    <source>
        <dbReference type="EMBL" id="ARV77491.1"/>
    </source>
</evidence>
<reference evidence="1 2" key="1">
    <citation type="submission" date="2017-05" db="EMBL/GenBank/DDBJ databases">
        <authorList>
            <person name="Song R."/>
            <person name="Chenine A.L."/>
            <person name="Ruprecht R.M."/>
        </authorList>
    </citation>
    <scope>NUCLEOTIDE SEQUENCE [LARGE SCALE GENOMIC DNA]</scope>
</reference>
<evidence type="ECO:0000313" key="2">
    <source>
        <dbReference type="Proteomes" id="UP000224829"/>
    </source>
</evidence>
<gene>
    <name evidence="1" type="ORF">NOXIFER_326</name>
</gene>